<dbReference type="Gene3D" id="3.40.50.1820">
    <property type="entry name" value="alpha/beta hydrolase"/>
    <property type="match status" value="1"/>
</dbReference>
<dbReference type="EMBL" id="JAGMVJ010000004">
    <property type="protein sequence ID" value="KAH7091503.1"/>
    <property type="molecule type" value="Genomic_DNA"/>
</dbReference>
<evidence type="ECO:0000313" key="7">
    <source>
        <dbReference type="Proteomes" id="UP000813461"/>
    </source>
</evidence>
<accession>A0A8K0W1D6</accession>
<feature type="domain" description="Carboxylesterase type B" evidence="5">
    <location>
        <begin position="118"/>
        <end position="605"/>
    </location>
</feature>
<evidence type="ECO:0000259" key="5">
    <source>
        <dbReference type="Pfam" id="PF00135"/>
    </source>
</evidence>
<keyword evidence="3 4" id="KW-0378">Hydrolase</keyword>
<evidence type="ECO:0000256" key="4">
    <source>
        <dbReference type="RuleBase" id="RU361235"/>
    </source>
</evidence>
<dbReference type="GO" id="GO:0016787">
    <property type="term" value="F:hydrolase activity"/>
    <property type="evidence" value="ECO:0007669"/>
    <property type="project" value="UniProtKB-KW"/>
</dbReference>
<evidence type="ECO:0000313" key="6">
    <source>
        <dbReference type="EMBL" id="KAH7091503.1"/>
    </source>
</evidence>
<evidence type="ECO:0000256" key="3">
    <source>
        <dbReference type="ARBA" id="ARBA00022801"/>
    </source>
</evidence>
<dbReference type="Pfam" id="PF00135">
    <property type="entry name" value="COesterase"/>
    <property type="match status" value="1"/>
</dbReference>
<evidence type="ECO:0000256" key="1">
    <source>
        <dbReference type="ARBA" id="ARBA00005964"/>
    </source>
</evidence>
<dbReference type="Proteomes" id="UP000813461">
    <property type="component" value="Unassembled WGS sequence"/>
</dbReference>
<dbReference type="EC" id="3.1.1.-" evidence="4"/>
<dbReference type="InterPro" id="IPR050309">
    <property type="entry name" value="Type-B_Carboxylest/Lipase"/>
</dbReference>
<gene>
    <name evidence="6" type="ORF">FB567DRAFT_518822</name>
</gene>
<reference evidence="6" key="1">
    <citation type="journal article" date="2021" name="Nat. Commun.">
        <title>Genetic determinants of endophytism in the Arabidopsis root mycobiome.</title>
        <authorList>
            <person name="Mesny F."/>
            <person name="Miyauchi S."/>
            <person name="Thiergart T."/>
            <person name="Pickel B."/>
            <person name="Atanasova L."/>
            <person name="Karlsson M."/>
            <person name="Huettel B."/>
            <person name="Barry K.W."/>
            <person name="Haridas S."/>
            <person name="Chen C."/>
            <person name="Bauer D."/>
            <person name="Andreopoulos W."/>
            <person name="Pangilinan J."/>
            <person name="LaButti K."/>
            <person name="Riley R."/>
            <person name="Lipzen A."/>
            <person name="Clum A."/>
            <person name="Drula E."/>
            <person name="Henrissat B."/>
            <person name="Kohler A."/>
            <person name="Grigoriev I.V."/>
            <person name="Martin F.M."/>
            <person name="Hacquard S."/>
        </authorList>
    </citation>
    <scope>NUCLEOTIDE SEQUENCE</scope>
    <source>
        <strain evidence="6">MPI-SDFR-AT-0120</strain>
    </source>
</reference>
<dbReference type="PANTHER" id="PTHR11559">
    <property type="entry name" value="CARBOXYLESTERASE"/>
    <property type="match status" value="1"/>
</dbReference>
<comment type="similarity">
    <text evidence="2">Belongs to the 'GDXG' lipolytic enzyme family.</text>
</comment>
<sequence length="650" mass="70287">MASSYPGTARSHKVLSQPDDSRCYLGNVANDGGISQIHTSRQAAIGPGAAAAPRNGEGLYSENSLNIDCSSFMIYYYWFSKYIFLDSIDMMGLLGTLRQLGAAVTIITAFSAAQASREVTLPGYGSFIGTSVNQSLTRKALPVPVDAWLGIDYASQPVGEGRFAPVGAPSAFSGTRNATQYGYSCYQDPSELLYDEACLSMNVFRPLNASSSQSLPVLIWVHGGGFVAGSARSFDGASFVANSKEPLIVVTFNYRINSLGFLPHPIFERNGLLNLGLRDQELLFKFVQQYISFFGGDPRRVTIGGRSAGAHSVGIHLFHNYNKTTGASPLFSQALLQSGSVTARSFPNASYPLYQEQFSRYLDIIGCSAVTNGSDTTVLGCLRSAPITAIQNASTTLFAESEYAITWPFQPTKGGPLLEQAGSTSGINGQFYNIPTITTNVRDEAKYYSPGDIETNEDFLAYINTLVPGLTTSDLADLEALYPDPTNDTNGPYANSPNSTQYDRVSAALTDYMYACPGQETAIRMSAANVPVYKLLFAVNNTFPTWKGIPHTADTKYTWAEPSGAGGVQYPDVGELLHGYFVDFVVHGNPSGGNRTGVPVWPKYVDGGEGRPGAQLRLEAFGNSRVEGDGIRRVQCDWWRAEERAARLEK</sequence>
<comment type="caution">
    <text evidence="6">The sequence shown here is derived from an EMBL/GenBank/DDBJ whole genome shotgun (WGS) entry which is preliminary data.</text>
</comment>
<name>A0A8K0W1D6_9PLEO</name>
<dbReference type="InterPro" id="IPR002168">
    <property type="entry name" value="Lipase_GDXG_HIS_AS"/>
</dbReference>
<protein>
    <recommendedName>
        <fullName evidence="4">Carboxylic ester hydrolase</fullName>
        <ecNumber evidence="4">3.1.1.-</ecNumber>
    </recommendedName>
</protein>
<evidence type="ECO:0000256" key="2">
    <source>
        <dbReference type="ARBA" id="ARBA00010515"/>
    </source>
</evidence>
<comment type="similarity">
    <text evidence="1 4">Belongs to the type-B carboxylesterase/lipase family.</text>
</comment>
<dbReference type="PROSITE" id="PS01173">
    <property type="entry name" value="LIPASE_GDXG_HIS"/>
    <property type="match status" value="1"/>
</dbReference>
<dbReference type="SUPFAM" id="SSF53474">
    <property type="entry name" value="alpha/beta-Hydrolases"/>
    <property type="match status" value="1"/>
</dbReference>
<dbReference type="OrthoDB" id="6846267at2759"/>
<keyword evidence="7" id="KW-1185">Reference proteome</keyword>
<dbReference type="InterPro" id="IPR002018">
    <property type="entry name" value="CarbesteraseB"/>
</dbReference>
<dbReference type="AlphaFoldDB" id="A0A8K0W1D6"/>
<dbReference type="PROSITE" id="PS00122">
    <property type="entry name" value="CARBOXYLESTERASE_B_1"/>
    <property type="match status" value="1"/>
</dbReference>
<organism evidence="6 7">
    <name type="scientific">Paraphoma chrysanthemicola</name>
    <dbReference type="NCBI Taxonomy" id="798071"/>
    <lineage>
        <taxon>Eukaryota</taxon>
        <taxon>Fungi</taxon>
        <taxon>Dikarya</taxon>
        <taxon>Ascomycota</taxon>
        <taxon>Pezizomycotina</taxon>
        <taxon>Dothideomycetes</taxon>
        <taxon>Pleosporomycetidae</taxon>
        <taxon>Pleosporales</taxon>
        <taxon>Pleosporineae</taxon>
        <taxon>Phaeosphaeriaceae</taxon>
        <taxon>Paraphoma</taxon>
    </lineage>
</organism>
<dbReference type="InterPro" id="IPR019826">
    <property type="entry name" value="Carboxylesterase_B_AS"/>
</dbReference>
<proteinExistence type="inferred from homology"/>
<dbReference type="InterPro" id="IPR029058">
    <property type="entry name" value="AB_hydrolase_fold"/>
</dbReference>